<evidence type="ECO:0000313" key="1">
    <source>
        <dbReference type="EMBL" id="KKO75584.1"/>
    </source>
</evidence>
<dbReference type="VEuPathDB" id="MicrosporidiaDB:NCER_100605"/>
<accession>A0A0F9ZDI2</accession>
<dbReference type="VEuPathDB" id="MicrosporidiaDB:AAJ76_1700033697"/>
<dbReference type="AlphaFoldDB" id="A0A0F9ZDI2"/>
<proteinExistence type="predicted"/>
<gene>
    <name evidence="1" type="ORF">AAJ76_1700033697</name>
</gene>
<sequence>MTDAKEIYNLFTLKNNIKLSKEALQLLKSTELDINDIIKEYKQMSSTSLLDINALNDIIYKNCKIVYKKYEYFSLLAQFKILRSRYSDLTDIKQVDKSPVYIFGYVYTDKNDTKVIEDPTGIIKIEGTPYKNIFLHLKGCKKGDVFVVTGCTNNEKQVYKHSDMQIKNKSNIAFTSTEKYPNFSIKNVPCEKSSFFTVNVESKNPYEIKDSWPRILNINIFKICILNKAVITDIKDIPVYLECHNFNFTTDYDFFYEETFNLFIISSSINLIYKYQDIVFIMLKTGSELIVKESNITITE</sequence>
<name>A0A0F9ZDI2_9MICR</name>
<protein>
    <submittedName>
        <fullName evidence="1">Uncharacterized protein</fullName>
    </submittedName>
</protein>
<evidence type="ECO:0000313" key="2">
    <source>
        <dbReference type="Proteomes" id="UP000034350"/>
    </source>
</evidence>
<comment type="caution">
    <text evidence="1">The sequence shown here is derived from an EMBL/GenBank/DDBJ whole genome shotgun (WGS) entry which is preliminary data.</text>
</comment>
<dbReference type="GeneID" id="36319138"/>
<dbReference type="Proteomes" id="UP000034350">
    <property type="component" value="Unassembled WGS sequence"/>
</dbReference>
<dbReference type="VEuPathDB" id="MicrosporidiaDB:G9O61_00g008700"/>
<reference evidence="1 2" key="1">
    <citation type="journal article" date="2015" name="Environ. Microbiol.">
        <title>Genome analyses suggest the presence of polyploidy and recent human-driven expansions in eight global populations of the honeybee pathogen Nosema ceranae.</title>
        <authorList>
            <person name="Pelin A."/>
            <person name="Selman M."/>
            <person name="Aris-Brosou S."/>
            <person name="Farinelli L."/>
            <person name="Corradi N."/>
        </authorList>
    </citation>
    <scope>NUCLEOTIDE SEQUENCE [LARGE SCALE GENOMIC DNA]</scope>
    <source>
        <strain evidence="1 2">PA08 1199</strain>
    </source>
</reference>
<keyword evidence="2" id="KW-1185">Reference proteome</keyword>
<dbReference type="RefSeq" id="XP_024331326.1">
    <property type="nucleotide sequence ID" value="XM_024474226.1"/>
</dbReference>
<dbReference type="EMBL" id="JPQZ01000017">
    <property type="protein sequence ID" value="KKO75584.1"/>
    <property type="molecule type" value="Genomic_DNA"/>
</dbReference>
<organism evidence="1 2">
    <name type="scientific">Vairimorpha ceranae</name>
    <dbReference type="NCBI Taxonomy" id="40302"/>
    <lineage>
        <taxon>Eukaryota</taxon>
        <taxon>Fungi</taxon>
        <taxon>Fungi incertae sedis</taxon>
        <taxon>Microsporidia</taxon>
        <taxon>Nosematidae</taxon>
        <taxon>Vairimorpha</taxon>
    </lineage>
</organism>